<name>A0A1G2PJ54_9BACT</name>
<sequence>MVRRDFLILALVLATAFAFFLSVFGPPIGTRETILGRNNARVTIDFGNGTVRVFEGPVLAGTTILHVLRASAKTGRISFDLSPAMDASGLRIGGVQSWAVWLNNVWVAGPLQYQLVSRGDSILFRYAKN</sequence>
<dbReference type="STRING" id="1802362.A2806_03590"/>
<evidence type="ECO:0008006" key="3">
    <source>
        <dbReference type="Google" id="ProtNLM"/>
    </source>
</evidence>
<organism evidence="1 2">
    <name type="scientific">Candidatus Terrybacteria bacterium RIFCSPHIGHO2_01_FULL_48_17</name>
    <dbReference type="NCBI Taxonomy" id="1802362"/>
    <lineage>
        <taxon>Bacteria</taxon>
        <taxon>Candidatus Terryibacteriota</taxon>
    </lineage>
</organism>
<protein>
    <recommendedName>
        <fullName evidence="3">DUF4430 domain-containing protein</fullName>
    </recommendedName>
</protein>
<reference evidence="1 2" key="1">
    <citation type="journal article" date="2016" name="Nat. Commun.">
        <title>Thousands of microbial genomes shed light on interconnected biogeochemical processes in an aquifer system.</title>
        <authorList>
            <person name="Anantharaman K."/>
            <person name="Brown C.T."/>
            <person name="Hug L.A."/>
            <person name="Sharon I."/>
            <person name="Castelle C.J."/>
            <person name="Probst A.J."/>
            <person name="Thomas B.C."/>
            <person name="Singh A."/>
            <person name="Wilkins M.J."/>
            <person name="Karaoz U."/>
            <person name="Brodie E.L."/>
            <person name="Williams K.H."/>
            <person name="Hubbard S.S."/>
            <person name="Banfield J.F."/>
        </authorList>
    </citation>
    <scope>NUCLEOTIDE SEQUENCE [LARGE SCALE GENOMIC DNA]</scope>
</reference>
<dbReference type="AlphaFoldDB" id="A0A1G2PJ54"/>
<dbReference type="EMBL" id="MHSS01000015">
    <property type="protein sequence ID" value="OHA47671.1"/>
    <property type="molecule type" value="Genomic_DNA"/>
</dbReference>
<comment type="caution">
    <text evidence="1">The sequence shown here is derived from an EMBL/GenBank/DDBJ whole genome shotgun (WGS) entry which is preliminary data.</text>
</comment>
<dbReference type="Proteomes" id="UP000177629">
    <property type="component" value="Unassembled WGS sequence"/>
</dbReference>
<evidence type="ECO:0000313" key="1">
    <source>
        <dbReference type="EMBL" id="OHA47671.1"/>
    </source>
</evidence>
<accession>A0A1G2PJ54</accession>
<proteinExistence type="predicted"/>
<gene>
    <name evidence="1" type="ORF">A2806_03590</name>
</gene>
<evidence type="ECO:0000313" key="2">
    <source>
        <dbReference type="Proteomes" id="UP000177629"/>
    </source>
</evidence>